<reference evidence="1 2" key="1">
    <citation type="journal article" date="2016" name="Genome Announc.">
        <title>Complete genome sequence of the hyperthermophilic and piezophilic archaeon Thermococcus barophilus Ch5, capable of growth at the expense of hydrogenogenesis from carbon monoxide and formate.</title>
        <authorList>
            <person name="Oger P."/>
            <person name="Sokolova T.G."/>
            <person name="Kozhevnikova D.A."/>
            <person name="Taranov E.A."/>
            <person name="Vannier P."/>
            <person name="Lee H.S."/>
            <person name="Kwon K.K."/>
            <person name="Kang S.G."/>
            <person name="Lee J.H."/>
            <person name="Bonch-Osmolovskaya E.A."/>
            <person name="Lebedinsky A.V."/>
        </authorList>
    </citation>
    <scope>NUCLEOTIDE SEQUENCE [LARGE SCALE GENOMIC DNA]</scope>
    <source>
        <strain evidence="2">Ch5</strain>
    </source>
</reference>
<dbReference type="AlphaFoldDB" id="A0A0S1XCL5"/>
<dbReference type="RefSeq" id="WP_056934111.1">
    <property type="nucleotide sequence ID" value="NZ_CP013050.1"/>
</dbReference>
<organism evidence="1 2">
    <name type="scientific">Thermococcus barophilus</name>
    <dbReference type="NCBI Taxonomy" id="55802"/>
    <lineage>
        <taxon>Archaea</taxon>
        <taxon>Methanobacteriati</taxon>
        <taxon>Methanobacteriota</taxon>
        <taxon>Thermococci</taxon>
        <taxon>Thermococcales</taxon>
        <taxon>Thermococcaceae</taxon>
        <taxon>Thermococcus</taxon>
    </lineage>
</organism>
<gene>
    <name evidence="1" type="ORF">TBCH5v1_1587</name>
</gene>
<evidence type="ECO:0000313" key="1">
    <source>
        <dbReference type="EMBL" id="ALM75500.1"/>
    </source>
</evidence>
<dbReference type="EMBL" id="CP013050">
    <property type="protein sequence ID" value="ALM75500.1"/>
    <property type="molecule type" value="Genomic_DNA"/>
</dbReference>
<name>A0A0S1XCL5_THEBA</name>
<dbReference type="PATRIC" id="fig|55802.8.peg.1567"/>
<accession>A0A0S1XCL5</accession>
<dbReference type="GeneID" id="26136827"/>
<proteinExistence type="predicted"/>
<sequence length="163" mass="19059">MTEMSFRKQLFKAIKELKNELEELGRYGTPYLIGEIKKDNGKWEVHLAVSVIEEEIEEFSIEENETLMFICPVRDTRPYKVYMDVISLISNKRLQQEIKPGSVIKGNPRRALKRMGFEILWMHSQNTSEGTYITVWASKRGNRYTITMKVVGKEAKIIEVKKI</sequence>
<evidence type="ECO:0000313" key="2">
    <source>
        <dbReference type="Proteomes" id="UP000066042"/>
    </source>
</evidence>
<dbReference type="Proteomes" id="UP000066042">
    <property type="component" value="Chromosome"/>
</dbReference>
<protein>
    <submittedName>
        <fullName evidence="1">Uncharacterized protein</fullName>
    </submittedName>
</protein>